<feature type="domain" description="HNH nuclease" evidence="1">
    <location>
        <begin position="84"/>
        <end position="136"/>
    </location>
</feature>
<proteinExistence type="predicted"/>
<organism evidence="2">
    <name type="scientific">viral metagenome</name>
    <dbReference type="NCBI Taxonomy" id="1070528"/>
    <lineage>
        <taxon>unclassified sequences</taxon>
        <taxon>metagenomes</taxon>
        <taxon>organismal metagenomes</taxon>
    </lineage>
</organism>
<evidence type="ECO:0000259" key="1">
    <source>
        <dbReference type="SMART" id="SM00507"/>
    </source>
</evidence>
<name>A0A6C0C4M2_9ZZZZ</name>
<accession>A0A6C0C4M2</accession>
<dbReference type="EMBL" id="MN739319">
    <property type="protein sequence ID" value="QHS98598.1"/>
    <property type="molecule type" value="Genomic_DNA"/>
</dbReference>
<evidence type="ECO:0000313" key="2">
    <source>
        <dbReference type="EMBL" id="QHS98598.1"/>
    </source>
</evidence>
<dbReference type="AlphaFoldDB" id="A0A6C0C4M2"/>
<dbReference type="CDD" id="cd00085">
    <property type="entry name" value="HNHc"/>
    <property type="match status" value="1"/>
</dbReference>
<dbReference type="InterPro" id="IPR003615">
    <property type="entry name" value="HNH_nuc"/>
</dbReference>
<sequence length="152" mass="17685">MCKLYTISDDEFISIVKNSVFLKDIVKKCGYIASLNKRTRNKIKKRINILNIDISHFKYPERKTLKQLCIQQGKYHRGGLKRRLLKENILENKCSECGQMPFYNNKILILQLDHVNGNNTDNRIENLRILCPNCHSQTSTFSGKNKSKKHGS</sequence>
<reference evidence="2" key="1">
    <citation type="journal article" date="2020" name="Nature">
        <title>Giant virus diversity and host interactions through global metagenomics.</title>
        <authorList>
            <person name="Schulz F."/>
            <person name="Roux S."/>
            <person name="Paez-Espino D."/>
            <person name="Jungbluth S."/>
            <person name="Walsh D.A."/>
            <person name="Denef V.J."/>
            <person name="McMahon K.D."/>
            <person name="Konstantinidis K.T."/>
            <person name="Eloe-Fadrosh E.A."/>
            <person name="Kyrpides N.C."/>
            <person name="Woyke T."/>
        </authorList>
    </citation>
    <scope>NUCLEOTIDE SEQUENCE</scope>
    <source>
        <strain evidence="2">GVMAG-M-3300020185-18</strain>
    </source>
</reference>
<dbReference type="SMART" id="SM00507">
    <property type="entry name" value="HNHc"/>
    <property type="match status" value="1"/>
</dbReference>
<protein>
    <recommendedName>
        <fullName evidence="1">HNH nuclease domain-containing protein</fullName>
    </recommendedName>
</protein>